<dbReference type="PANTHER" id="PTHR47150">
    <property type="entry name" value="OS12G0169200 PROTEIN"/>
    <property type="match status" value="1"/>
</dbReference>
<sequence length="126" mass="14687">MEARDNYFVQERDSVADATDEYIKIGESTTIESLKRFYRAVVEEFTSTNNDINVLEASHPFANLIQGPTRFWHKHVLHDIMTICIIMQHMIIEDEHDVDASIEGHIKALTPDVEMMLDENTRFKNF</sequence>
<gene>
    <name evidence="1" type="ORF">Ddye_029094</name>
</gene>
<dbReference type="PANTHER" id="PTHR47150:SF7">
    <property type="entry name" value="NUCLEASE"/>
    <property type="match status" value="1"/>
</dbReference>
<organism evidence="1 2">
    <name type="scientific">Dipteronia dyeriana</name>
    <dbReference type="NCBI Taxonomy" id="168575"/>
    <lineage>
        <taxon>Eukaryota</taxon>
        <taxon>Viridiplantae</taxon>
        <taxon>Streptophyta</taxon>
        <taxon>Embryophyta</taxon>
        <taxon>Tracheophyta</taxon>
        <taxon>Spermatophyta</taxon>
        <taxon>Magnoliopsida</taxon>
        <taxon>eudicotyledons</taxon>
        <taxon>Gunneridae</taxon>
        <taxon>Pentapetalae</taxon>
        <taxon>rosids</taxon>
        <taxon>malvids</taxon>
        <taxon>Sapindales</taxon>
        <taxon>Sapindaceae</taxon>
        <taxon>Hippocastanoideae</taxon>
        <taxon>Acereae</taxon>
        <taxon>Dipteronia</taxon>
    </lineage>
</organism>
<name>A0AAD9TEI1_9ROSI</name>
<protein>
    <submittedName>
        <fullName evidence="1">Uncharacterized protein</fullName>
    </submittedName>
</protein>
<dbReference type="EMBL" id="JANJYI010000009">
    <property type="protein sequence ID" value="KAK2634302.1"/>
    <property type="molecule type" value="Genomic_DNA"/>
</dbReference>
<accession>A0AAD9TEI1</accession>
<reference evidence="1" key="1">
    <citation type="journal article" date="2023" name="Plant J.">
        <title>Genome sequences and population genomics provide insights into the demographic history, inbreeding, and mutation load of two 'living fossil' tree species of Dipteronia.</title>
        <authorList>
            <person name="Feng Y."/>
            <person name="Comes H.P."/>
            <person name="Chen J."/>
            <person name="Zhu S."/>
            <person name="Lu R."/>
            <person name="Zhang X."/>
            <person name="Li P."/>
            <person name="Qiu J."/>
            <person name="Olsen K.M."/>
            <person name="Qiu Y."/>
        </authorList>
    </citation>
    <scope>NUCLEOTIDE SEQUENCE</scope>
    <source>
        <strain evidence="1">KIB01</strain>
    </source>
</reference>
<dbReference type="AlphaFoldDB" id="A0AAD9TEI1"/>
<dbReference type="Proteomes" id="UP001280121">
    <property type="component" value="Unassembled WGS sequence"/>
</dbReference>
<evidence type="ECO:0000313" key="1">
    <source>
        <dbReference type="EMBL" id="KAK2634302.1"/>
    </source>
</evidence>
<proteinExistence type="predicted"/>
<dbReference type="Pfam" id="PF04827">
    <property type="entry name" value="Plant_tran"/>
    <property type="match status" value="1"/>
</dbReference>
<keyword evidence="2" id="KW-1185">Reference proteome</keyword>
<dbReference type="InterPro" id="IPR006912">
    <property type="entry name" value="Harbinger_derived_prot"/>
</dbReference>
<comment type="caution">
    <text evidence="1">The sequence shown here is derived from an EMBL/GenBank/DDBJ whole genome shotgun (WGS) entry which is preliminary data.</text>
</comment>
<evidence type="ECO:0000313" key="2">
    <source>
        <dbReference type="Proteomes" id="UP001280121"/>
    </source>
</evidence>